<feature type="chain" id="PRO_5047240851" description="Alpha/beta hydrolase" evidence="2">
    <location>
        <begin position="38"/>
        <end position="375"/>
    </location>
</feature>
<reference evidence="4" key="1">
    <citation type="journal article" date="2019" name="Int. J. Syst. Evol. Microbiol.">
        <title>The Global Catalogue of Microorganisms (GCM) 10K type strain sequencing project: providing services to taxonomists for standard genome sequencing and annotation.</title>
        <authorList>
            <consortium name="The Broad Institute Genomics Platform"/>
            <consortium name="The Broad Institute Genome Sequencing Center for Infectious Disease"/>
            <person name="Wu L."/>
            <person name="Ma J."/>
        </authorList>
    </citation>
    <scope>NUCLEOTIDE SEQUENCE [LARGE SCALE GENOMIC DNA]</scope>
    <source>
        <strain evidence="4">JCM 16703</strain>
    </source>
</reference>
<evidence type="ECO:0000256" key="2">
    <source>
        <dbReference type="SAM" id="SignalP"/>
    </source>
</evidence>
<dbReference type="Gene3D" id="3.40.50.1820">
    <property type="entry name" value="alpha/beta hydrolase"/>
    <property type="match status" value="1"/>
</dbReference>
<dbReference type="InterPro" id="IPR029058">
    <property type="entry name" value="AB_hydrolase_fold"/>
</dbReference>
<keyword evidence="2" id="KW-0732">Signal</keyword>
<dbReference type="SUPFAM" id="SSF53474">
    <property type="entry name" value="alpha/beta-Hydrolases"/>
    <property type="match status" value="1"/>
</dbReference>
<evidence type="ECO:0000256" key="1">
    <source>
        <dbReference type="SAM" id="MobiDB-lite"/>
    </source>
</evidence>
<evidence type="ECO:0000313" key="3">
    <source>
        <dbReference type="EMBL" id="GAA4112872.1"/>
    </source>
</evidence>
<evidence type="ECO:0000313" key="4">
    <source>
        <dbReference type="Proteomes" id="UP001501495"/>
    </source>
</evidence>
<dbReference type="Proteomes" id="UP001501495">
    <property type="component" value="Unassembled WGS sequence"/>
</dbReference>
<protein>
    <recommendedName>
        <fullName evidence="5">Alpha/beta hydrolase</fullName>
    </recommendedName>
</protein>
<dbReference type="RefSeq" id="WP_344732101.1">
    <property type="nucleotide sequence ID" value="NZ_BAAAZH010000008.1"/>
</dbReference>
<gene>
    <name evidence="3" type="ORF">GCM10022215_09570</name>
</gene>
<comment type="caution">
    <text evidence="3">The sequence shown here is derived from an EMBL/GenBank/DDBJ whole genome shotgun (WGS) entry which is preliminary data.</text>
</comment>
<accession>A0ABP7XDP7</accession>
<feature type="signal peptide" evidence="2">
    <location>
        <begin position="1"/>
        <end position="37"/>
    </location>
</feature>
<dbReference type="EMBL" id="BAAAZH010000008">
    <property type="protein sequence ID" value="GAA4112872.1"/>
    <property type="molecule type" value="Genomic_DNA"/>
</dbReference>
<sequence length="375" mass="38998">MSSHHPAPRRALSALTGLGLAVVLAVTGASATTPAQADSPASATGTRATGPTAPTARESRIVRRAVTFDVVNTNESSVACTSDRGSYTLRGTLVGSRRAVSGADGGGRINVLVHDVGTGGWFWQAPQRAYDYAGALARRGELTLVLDRLGYDGSPLDDGRATCLGAQADMLHQVIQRLYAGNYAFADGRGIAPPHALHVVVHGHAVGAAIAQLEAADHDDVDGLVLMSWSDTNASQRAVQEAGRQTLTCLGGASYASYGETANDFASLLFADAVPSVLRRATALRNAVPCGDVTSLSGLLLASLATTGRIEVPVLLLFGSEDALNRPGSADRQAARFGASPSVTTRTFAGVGSALPLERKAPQVQRTVLRWLDRH</sequence>
<proteinExistence type="predicted"/>
<feature type="region of interest" description="Disordered" evidence="1">
    <location>
        <begin position="32"/>
        <end position="56"/>
    </location>
</feature>
<name>A0ABP7XDP7_9ACTN</name>
<keyword evidence="4" id="KW-1185">Reference proteome</keyword>
<organism evidence="3 4">
    <name type="scientific">Nocardioides fonticola</name>
    <dbReference type="NCBI Taxonomy" id="450363"/>
    <lineage>
        <taxon>Bacteria</taxon>
        <taxon>Bacillati</taxon>
        <taxon>Actinomycetota</taxon>
        <taxon>Actinomycetes</taxon>
        <taxon>Propionibacteriales</taxon>
        <taxon>Nocardioidaceae</taxon>
        <taxon>Nocardioides</taxon>
    </lineage>
</organism>
<evidence type="ECO:0008006" key="5">
    <source>
        <dbReference type="Google" id="ProtNLM"/>
    </source>
</evidence>